<evidence type="ECO:0000256" key="2">
    <source>
        <dbReference type="SAM" id="Phobius"/>
    </source>
</evidence>
<dbReference type="Proteomes" id="UP001500460">
    <property type="component" value="Unassembled WGS sequence"/>
</dbReference>
<comment type="caution">
    <text evidence="3">The sequence shown here is derived from an EMBL/GenBank/DDBJ whole genome shotgun (WGS) entry which is preliminary data.</text>
</comment>
<feature type="region of interest" description="Disordered" evidence="1">
    <location>
        <begin position="124"/>
        <end position="144"/>
    </location>
</feature>
<protein>
    <submittedName>
        <fullName evidence="3">DUF6153 family protein</fullName>
    </submittedName>
</protein>
<keyword evidence="2" id="KW-0472">Membrane</keyword>
<dbReference type="InterPro" id="IPR046151">
    <property type="entry name" value="DUF6153"/>
</dbReference>
<keyword evidence="2" id="KW-1133">Transmembrane helix</keyword>
<gene>
    <name evidence="3" type="ORF">GCM10010421_09160</name>
</gene>
<name>A0ABN3JAW6_9ACTN</name>
<evidence type="ECO:0000313" key="3">
    <source>
        <dbReference type="EMBL" id="GAA2424752.1"/>
    </source>
</evidence>
<evidence type="ECO:0000256" key="1">
    <source>
        <dbReference type="SAM" id="MobiDB-lite"/>
    </source>
</evidence>
<feature type="transmembrane region" description="Helical" evidence="2">
    <location>
        <begin position="33"/>
        <end position="52"/>
    </location>
</feature>
<dbReference type="Pfam" id="PF19650">
    <property type="entry name" value="DUF6153"/>
    <property type="match status" value="1"/>
</dbReference>
<keyword evidence="4" id="KW-1185">Reference proteome</keyword>
<accession>A0ABN3JAW6</accession>
<keyword evidence="2" id="KW-0812">Transmembrane</keyword>
<reference evidence="3 4" key="1">
    <citation type="journal article" date="2019" name="Int. J. Syst. Evol. Microbiol.">
        <title>The Global Catalogue of Microorganisms (GCM) 10K type strain sequencing project: providing services to taxonomists for standard genome sequencing and annotation.</title>
        <authorList>
            <consortium name="The Broad Institute Genomics Platform"/>
            <consortium name="The Broad Institute Genome Sequencing Center for Infectious Disease"/>
            <person name="Wu L."/>
            <person name="Ma J."/>
        </authorList>
    </citation>
    <scope>NUCLEOTIDE SEQUENCE [LARGE SCALE GENOMIC DNA]</scope>
    <source>
        <strain evidence="3 4">JCM 6922</strain>
    </source>
</reference>
<organism evidence="3 4">
    <name type="scientific">Streptomyces glaucus</name>
    <dbReference type="NCBI Taxonomy" id="284029"/>
    <lineage>
        <taxon>Bacteria</taxon>
        <taxon>Bacillati</taxon>
        <taxon>Actinomycetota</taxon>
        <taxon>Actinomycetes</taxon>
        <taxon>Kitasatosporales</taxon>
        <taxon>Streptomycetaceae</taxon>
        <taxon>Streptomyces</taxon>
    </lineage>
</organism>
<sequence length="151" mass="14948">MATGGCTRSVQDSPYDEFVTASTRSSRRPAGRLFALLVLAVLAGVLGMHGLAPGGVPAARTAAGHEMVMAAADGVPHADGGCAHTDGGSGHLEHADGTCAAAGTASAYTPPMLTGTVPDAPVAPFPPAVATGSSHDGRAPPDLSELQLLRI</sequence>
<dbReference type="EMBL" id="BAAATK010000004">
    <property type="protein sequence ID" value="GAA2424752.1"/>
    <property type="molecule type" value="Genomic_DNA"/>
</dbReference>
<proteinExistence type="predicted"/>
<evidence type="ECO:0000313" key="4">
    <source>
        <dbReference type="Proteomes" id="UP001500460"/>
    </source>
</evidence>